<dbReference type="RefSeq" id="WP_239141768.1">
    <property type="nucleotide sequence ID" value="NZ_BONW01000041.1"/>
</dbReference>
<dbReference type="EMBL" id="BONW01000041">
    <property type="protein sequence ID" value="GIG91952.1"/>
    <property type="molecule type" value="Genomic_DNA"/>
</dbReference>
<reference evidence="2 3" key="1">
    <citation type="submission" date="2021-01" db="EMBL/GenBank/DDBJ databases">
        <title>Whole genome shotgun sequence of Plantactinospora endophytica NBRC 110450.</title>
        <authorList>
            <person name="Komaki H."/>
            <person name="Tamura T."/>
        </authorList>
    </citation>
    <scope>NUCLEOTIDE SEQUENCE [LARGE SCALE GENOMIC DNA]</scope>
    <source>
        <strain evidence="2 3">NBRC 110450</strain>
    </source>
</reference>
<proteinExistence type="predicted"/>
<comment type="caution">
    <text evidence="2">The sequence shown here is derived from an EMBL/GenBank/DDBJ whole genome shotgun (WGS) entry which is preliminary data.</text>
</comment>
<organism evidence="2 3">
    <name type="scientific">Plantactinospora endophytica</name>
    <dbReference type="NCBI Taxonomy" id="673535"/>
    <lineage>
        <taxon>Bacteria</taxon>
        <taxon>Bacillati</taxon>
        <taxon>Actinomycetota</taxon>
        <taxon>Actinomycetes</taxon>
        <taxon>Micromonosporales</taxon>
        <taxon>Micromonosporaceae</taxon>
        <taxon>Plantactinospora</taxon>
    </lineage>
</organism>
<evidence type="ECO:0000256" key="1">
    <source>
        <dbReference type="SAM" id="Phobius"/>
    </source>
</evidence>
<evidence type="ECO:0000313" key="2">
    <source>
        <dbReference type="EMBL" id="GIG91952.1"/>
    </source>
</evidence>
<dbReference type="Proteomes" id="UP000646749">
    <property type="component" value="Unassembled WGS sequence"/>
</dbReference>
<keyword evidence="1" id="KW-1133">Transmembrane helix</keyword>
<gene>
    <name evidence="2" type="ORF">Pen02_68880</name>
</gene>
<name>A0ABQ4ECJ7_9ACTN</name>
<protein>
    <recommendedName>
        <fullName evidence="4">LPXTG cell wall anchor domain-containing protein</fullName>
    </recommendedName>
</protein>
<keyword evidence="1" id="KW-0812">Transmembrane</keyword>
<keyword evidence="1" id="KW-0472">Membrane</keyword>
<evidence type="ECO:0008006" key="4">
    <source>
        <dbReference type="Google" id="ProtNLM"/>
    </source>
</evidence>
<evidence type="ECO:0000313" key="3">
    <source>
        <dbReference type="Proteomes" id="UP000646749"/>
    </source>
</evidence>
<accession>A0ABQ4ECJ7</accession>
<sequence length="174" mass="17117">MLTAKVVGRTIAAGVTVAAVVPGPLSGDVAEVRAGPNTFVEVTPNTAQAGSRVNIRASCDGANNQQATVQSDAFGRVIVRPDNGFLTGSVTIPGSKAPGAYAVNLACQQNGNNATTTLTVVNMSQGSQGPATGGGGTASGPGGTLMVVGGLGIVALGIGFGLAGRRRRRTEPSS</sequence>
<keyword evidence="3" id="KW-1185">Reference proteome</keyword>
<feature type="transmembrane region" description="Helical" evidence="1">
    <location>
        <begin position="145"/>
        <end position="164"/>
    </location>
</feature>